<dbReference type="RefSeq" id="WP_184596469.1">
    <property type="nucleotide sequence ID" value="NZ_JACHLI010000036.1"/>
</dbReference>
<dbReference type="EMBL" id="JACHLI010000036">
    <property type="protein sequence ID" value="MBB4867191.1"/>
    <property type="molecule type" value="Genomic_DNA"/>
</dbReference>
<dbReference type="AlphaFoldDB" id="A0A7W7KQU0"/>
<name>A0A7W7KQU0_PSENT</name>
<accession>A0A7W7KQU0</accession>
<gene>
    <name evidence="1" type="ORF">HNP46_006102</name>
</gene>
<proteinExistence type="predicted"/>
<organism evidence="1 2">
    <name type="scientific">Pseudomonas nitroreducens</name>
    <dbReference type="NCBI Taxonomy" id="46680"/>
    <lineage>
        <taxon>Bacteria</taxon>
        <taxon>Pseudomonadati</taxon>
        <taxon>Pseudomonadota</taxon>
        <taxon>Gammaproteobacteria</taxon>
        <taxon>Pseudomonadales</taxon>
        <taxon>Pseudomonadaceae</taxon>
        <taxon>Pseudomonas</taxon>
    </lineage>
</organism>
<reference evidence="1 2" key="1">
    <citation type="submission" date="2020-08" db="EMBL/GenBank/DDBJ databases">
        <title>Functional genomics of gut bacteria from endangered species of beetles.</title>
        <authorList>
            <person name="Carlos-Shanley C."/>
        </authorList>
    </citation>
    <scope>NUCLEOTIDE SEQUENCE [LARGE SCALE GENOMIC DNA]</scope>
    <source>
        <strain evidence="1 2">S00179</strain>
    </source>
</reference>
<evidence type="ECO:0000313" key="2">
    <source>
        <dbReference type="Proteomes" id="UP000566995"/>
    </source>
</evidence>
<sequence>MELLDNEKRKNQILKLVEEMIKDDRQATALALMHAGLQCIAEEYPAENSQADIALIKSNYPKATSKSIKERSMAPGGVNTTIATCKVLLDIALDYSPLSHVSDVMEKDFSNPEMMESLQNVIGDTYIKCIESGISAFGASSMMIIMGAEMGIHAGANMYQITRPIKDALGRIAETSSDKFERDKKLRESQAIDMISMQLGVSKKTAKKYVDHYNEIAEKDKKKPK</sequence>
<comment type="caution">
    <text evidence="1">The sequence shown here is derived from an EMBL/GenBank/DDBJ whole genome shotgun (WGS) entry which is preliminary data.</text>
</comment>
<protein>
    <submittedName>
        <fullName evidence="1">Uncharacterized protein</fullName>
    </submittedName>
</protein>
<dbReference type="Proteomes" id="UP000566995">
    <property type="component" value="Unassembled WGS sequence"/>
</dbReference>
<evidence type="ECO:0000313" key="1">
    <source>
        <dbReference type="EMBL" id="MBB4867191.1"/>
    </source>
</evidence>